<feature type="compositionally biased region" description="Basic and acidic residues" evidence="9">
    <location>
        <begin position="828"/>
        <end position="837"/>
    </location>
</feature>
<feature type="compositionally biased region" description="Basic and acidic residues" evidence="9">
    <location>
        <begin position="199"/>
        <end position="214"/>
    </location>
</feature>
<evidence type="ECO:0000256" key="7">
    <source>
        <dbReference type="ARBA" id="ARBA00023121"/>
    </source>
</evidence>
<keyword evidence="7" id="KW-0446">Lipid-binding</keyword>
<feature type="compositionally biased region" description="Basic and acidic residues" evidence="9">
    <location>
        <begin position="735"/>
        <end position="759"/>
    </location>
</feature>
<feature type="compositionally biased region" description="Basic and acidic residues" evidence="9">
    <location>
        <begin position="543"/>
        <end position="553"/>
    </location>
</feature>
<keyword evidence="8 10" id="KW-0472">Membrane</keyword>
<dbReference type="SMART" id="SM00233">
    <property type="entry name" value="PH"/>
    <property type="match status" value="1"/>
</dbReference>
<dbReference type="AlphaFoldDB" id="A0A4V4M433"/>
<dbReference type="PROSITE" id="PS51847">
    <property type="entry name" value="SMP"/>
    <property type="match status" value="1"/>
</dbReference>
<dbReference type="GO" id="GO:0015914">
    <property type="term" value="P:phospholipid transport"/>
    <property type="evidence" value="ECO:0007669"/>
    <property type="project" value="TreeGrafter"/>
</dbReference>
<feature type="compositionally biased region" description="Low complexity" evidence="9">
    <location>
        <begin position="859"/>
        <end position="869"/>
    </location>
</feature>
<dbReference type="GO" id="GO:0005789">
    <property type="term" value="C:endoplasmic reticulum membrane"/>
    <property type="evidence" value="ECO:0007669"/>
    <property type="project" value="UniProtKB-SubCell"/>
</dbReference>
<name>A0A4V4M433_WALIC</name>
<organism evidence="12 13">
    <name type="scientific">Wallemia ichthyophaga</name>
    <dbReference type="NCBI Taxonomy" id="245174"/>
    <lineage>
        <taxon>Eukaryota</taxon>
        <taxon>Fungi</taxon>
        <taxon>Dikarya</taxon>
        <taxon>Basidiomycota</taxon>
        <taxon>Wallemiomycotina</taxon>
        <taxon>Wallemiomycetes</taxon>
        <taxon>Wallemiales</taxon>
        <taxon>Wallemiaceae</taxon>
        <taxon>Wallemia</taxon>
    </lineage>
</organism>
<evidence type="ECO:0000313" key="13">
    <source>
        <dbReference type="Proteomes" id="UP000310689"/>
    </source>
</evidence>
<dbReference type="InterPro" id="IPR001849">
    <property type="entry name" value="PH_domain"/>
</dbReference>
<keyword evidence="4" id="KW-0256">Endoplasmic reticulum</keyword>
<dbReference type="EMBL" id="SPOI01000221">
    <property type="protein sequence ID" value="TIB31764.1"/>
    <property type="molecule type" value="Genomic_DNA"/>
</dbReference>
<feature type="compositionally biased region" description="Polar residues" evidence="9">
    <location>
        <begin position="685"/>
        <end position="695"/>
    </location>
</feature>
<keyword evidence="2" id="KW-0813">Transport</keyword>
<feature type="region of interest" description="Disordered" evidence="9">
    <location>
        <begin position="606"/>
        <end position="897"/>
    </location>
</feature>
<keyword evidence="6" id="KW-0445">Lipid transport</keyword>
<evidence type="ECO:0000256" key="8">
    <source>
        <dbReference type="ARBA" id="ARBA00023136"/>
    </source>
</evidence>
<dbReference type="InterPro" id="IPR031468">
    <property type="entry name" value="SMP_LBD"/>
</dbReference>
<comment type="subcellular location">
    <subcellularLocation>
        <location evidence="1">Endoplasmic reticulum membrane</location>
    </subcellularLocation>
</comment>
<accession>A0A4V4M433</accession>
<proteinExistence type="predicted"/>
<feature type="compositionally biased region" description="Low complexity" evidence="9">
    <location>
        <begin position="672"/>
        <end position="684"/>
    </location>
</feature>
<feature type="compositionally biased region" description="Polar residues" evidence="9">
    <location>
        <begin position="761"/>
        <end position="775"/>
    </location>
</feature>
<keyword evidence="3 10" id="KW-0812">Transmembrane</keyword>
<evidence type="ECO:0000256" key="6">
    <source>
        <dbReference type="ARBA" id="ARBA00023055"/>
    </source>
</evidence>
<keyword evidence="5 10" id="KW-1133">Transmembrane helix</keyword>
<feature type="compositionally biased region" description="Polar residues" evidence="9">
    <location>
        <begin position="607"/>
        <end position="617"/>
    </location>
</feature>
<evidence type="ECO:0000256" key="4">
    <source>
        <dbReference type="ARBA" id="ARBA00022824"/>
    </source>
</evidence>
<sequence length="897" mass="99674">MKSLLIRIGQLVLAAIQIKDSVFSSMTDLKLILQVYFIGGITFIPLLLVLSISAFIILAPRASKDQAKEKPKVLKQPLQDSKVTKSGWLHLKRDFELDPTLSVDESYASMIIAGYKSLVENKDVQHRPKPKARYIFWAVLKSRTLYIYTDDSCDEIVVALNLDSIDVSIYPPGLLDAELFTKRTAIKLQIDSSHGVSNDYRDKENNKDKDKDSSNSEIDDTLDVTNKSKPYFIHALNLVDFEDWYHEFIQASDPASNPYSEPYPSFIIDDMKRLVSNIDNDPDPIPTRWLNALLGRYFFGIYRTQWIEDWIIGRIMKKLKVVKRPKFLSNITVTEANLGDMPPKFSKPVLKELTKEGDASVEVHVSFKGCVKITLTATASINLGNRLKSYSVDLVLAVVLRSLEGNMIIKMKKPPSNRIWYGFTTMPEMELDVEPVVEDRKVKWNMVLSTIKDKLREMIQEGLVMPAMDDIAFFDTSNEIHRGGIFSEATRREGTKFPQNRPESIKQRDQEILEHSDKKESIAPTSLDGTDLPSGLPGIDLTTYEKDESDANNRDGNVLDSQTSLAPAPASALASSSASVGSTSSKTKSWFSEKFNKDSWLEHLKSHNTNHQNSSLADGSASLVGKHLKKKESGDVSVTHSEAAVSPMKSEEDEETGEKLSVKSDNNAAIPISSSSSSSISVSSKGSTYTNTPSSAIEALKSSPKLNHAKDALKKISKKKKSHGSEGSLKKKAKDQKAKGKDNEVPLMKPAEKLNERMHISRSQPTVELNLSNETNDNEINESRRRSSVTTPPKASPMMSIPGIPSERKGQSSSSRSIDSPSGSLDKVVSESNDRRQGTHRMTSSISSNNSTYENATASMSSSPNSNRSSRSEQLLSRIKSKDKASRSNDDVNKEDY</sequence>
<evidence type="ECO:0000256" key="9">
    <source>
        <dbReference type="SAM" id="MobiDB-lite"/>
    </source>
</evidence>
<protein>
    <recommendedName>
        <fullName evidence="11">SMP-LTD domain-containing protein</fullName>
    </recommendedName>
</protein>
<feature type="region of interest" description="Disordered" evidence="9">
    <location>
        <begin position="485"/>
        <end position="565"/>
    </location>
</feature>
<evidence type="ECO:0000256" key="5">
    <source>
        <dbReference type="ARBA" id="ARBA00022989"/>
    </source>
</evidence>
<comment type="caution">
    <text evidence="12">The sequence shown here is derived from an EMBL/GenBank/DDBJ whole genome shotgun (WGS) entry which is preliminary data.</text>
</comment>
<feature type="compositionally biased region" description="Basic and acidic residues" evidence="9">
    <location>
        <begin position="880"/>
        <end position="897"/>
    </location>
</feature>
<dbReference type="PANTHER" id="PTHR13466">
    <property type="entry name" value="TEX2 PROTEIN-RELATED"/>
    <property type="match status" value="1"/>
</dbReference>
<evidence type="ECO:0000313" key="12">
    <source>
        <dbReference type="EMBL" id="TIB31764.1"/>
    </source>
</evidence>
<evidence type="ECO:0000256" key="10">
    <source>
        <dbReference type="SAM" id="Phobius"/>
    </source>
</evidence>
<dbReference type="PANTHER" id="PTHR13466:SF19">
    <property type="entry name" value="NUCLEUS-VACUOLE JUNCTION PROTEIN 2"/>
    <property type="match status" value="1"/>
</dbReference>
<dbReference type="GO" id="GO:0008289">
    <property type="term" value="F:lipid binding"/>
    <property type="evidence" value="ECO:0007669"/>
    <property type="project" value="UniProtKB-KW"/>
</dbReference>
<feature type="region of interest" description="Disordered" evidence="9">
    <location>
        <begin position="196"/>
        <end position="221"/>
    </location>
</feature>
<dbReference type="Proteomes" id="UP000310689">
    <property type="component" value="Unassembled WGS sequence"/>
</dbReference>
<evidence type="ECO:0000259" key="11">
    <source>
        <dbReference type="PROSITE" id="PS51847"/>
    </source>
</evidence>
<evidence type="ECO:0000256" key="3">
    <source>
        <dbReference type="ARBA" id="ARBA00022692"/>
    </source>
</evidence>
<feature type="compositionally biased region" description="Low complexity" evidence="9">
    <location>
        <begin position="812"/>
        <end position="824"/>
    </location>
</feature>
<evidence type="ECO:0000256" key="1">
    <source>
        <dbReference type="ARBA" id="ARBA00004586"/>
    </source>
</evidence>
<gene>
    <name evidence="12" type="ORF">E3P86_03272</name>
</gene>
<dbReference type="SUPFAM" id="SSF50729">
    <property type="entry name" value="PH domain-like"/>
    <property type="match status" value="1"/>
</dbReference>
<dbReference type="GO" id="GO:1990456">
    <property type="term" value="P:mitochondrion-endoplasmic reticulum membrane tethering"/>
    <property type="evidence" value="ECO:0007669"/>
    <property type="project" value="TreeGrafter"/>
</dbReference>
<feature type="compositionally biased region" description="Basic and acidic residues" evidence="9">
    <location>
        <begin position="503"/>
        <end position="521"/>
    </location>
</feature>
<evidence type="ECO:0000256" key="2">
    <source>
        <dbReference type="ARBA" id="ARBA00022448"/>
    </source>
</evidence>
<feature type="compositionally biased region" description="Polar residues" evidence="9">
    <location>
        <begin position="840"/>
        <end position="858"/>
    </location>
</feature>
<dbReference type="GO" id="GO:0032865">
    <property type="term" value="C:ERMES complex"/>
    <property type="evidence" value="ECO:0007669"/>
    <property type="project" value="TreeGrafter"/>
</dbReference>
<feature type="domain" description="SMP-LTD" evidence="11">
    <location>
        <begin position="283"/>
        <end position="474"/>
    </location>
</feature>
<dbReference type="CDD" id="cd21675">
    <property type="entry name" value="SMP_TEX2"/>
    <property type="match status" value="1"/>
</dbReference>
<reference evidence="12 13" key="1">
    <citation type="submission" date="2019-03" db="EMBL/GenBank/DDBJ databases">
        <title>Sequencing 23 genomes of Wallemia ichthyophaga.</title>
        <authorList>
            <person name="Gostincar C."/>
        </authorList>
    </citation>
    <scope>NUCLEOTIDE SEQUENCE [LARGE SCALE GENOMIC DNA]</scope>
    <source>
        <strain evidence="12 13">EXF-6200</strain>
    </source>
</reference>
<feature type="transmembrane region" description="Helical" evidence="10">
    <location>
        <begin position="34"/>
        <end position="58"/>
    </location>
</feature>